<comment type="similarity">
    <text evidence="1">Belongs to the protein kinase superfamily. NEK Ser/Thr protein kinase family. NIMA subfamily.</text>
</comment>
<dbReference type="Gene3D" id="1.25.40.10">
    <property type="entry name" value="Tetratricopeptide repeat domain"/>
    <property type="match status" value="2"/>
</dbReference>
<dbReference type="Pfam" id="PF00069">
    <property type="entry name" value="Pkinase"/>
    <property type="match status" value="1"/>
</dbReference>
<dbReference type="InterPro" id="IPR000719">
    <property type="entry name" value="Prot_kinase_dom"/>
</dbReference>
<dbReference type="RefSeq" id="WP_221445420.1">
    <property type="nucleotide sequence ID" value="NZ_JACHJT010000001.1"/>
</dbReference>
<keyword evidence="7" id="KW-0802">TPR repeat</keyword>
<dbReference type="InterPro" id="IPR011990">
    <property type="entry name" value="TPR-like_helical_dom_sf"/>
</dbReference>
<sequence>MAQQVGGFRLIRELGSGGFGAVHLGEDSSGRRAAVKLLHPHLAKDAQVRRYFSQELANARQVQGFCVAEILDADAEAEQPWLATEYVEGPTLGQAVREHGPRTGGDSQRLAVQTITALAAIHAAGVVHRDFKPANILLGPDGPRVIDFGIARALDADTSSATQIGTLGYMAPEQLEGTTLGPAADLFAWGAIIVHAATGAEAFPGPTQAARISRTLTHPPETGDLADPLLSIVLACMDKDPAQRPTARQILDMLLTGRTAPSAPEPPSATPTFEPYADEETRLRRAGEAGDTNAMFNLGRLLRNAGRVVEAERWYRQAAEAGHTNAMNNLGNLLSNVGRIQEAERRYRQAAEAGNPKAMYNLGLLLKGAGRDEEAERWYRQAAEAGHTNAMNNLGVLLRDAGRVVEAERWYRQAAEAGHTNAMNNLGVLLRDAGRVVEAERWYRQAAEAGHTNAMNNLGNLLSNVGRIQEAERWYRQAVEAGRTKP</sequence>
<dbReference type="GO" id="GO:0004674">
    <property type="term" value="F:protein serine/threonine kinase activity"/>
    <property type="evidence" value="ECO:0007669"/>
    <property type="project" value="UniProtKB-EC"/>
</dbReference>
<dbReference type="PROSITE" id="PS00108">
    <property type="entry name" value="PROTEIN_KINASE_ST"/>
    <property type="match status" value="1"/>
</dbReference>
<dbReference type="Pfam" id="PF13374">
    <property type="entry name" value="TPR_10"/>
    <property type="match status" value="1"/>
</dbReference>
<keyword evidence="4 8" id="KW-0547">Nucleotide-binding</keyword>
<dbReference type="PANTHER" id="PTHR43671:SF13">
    <property type="entry name" value="SERINE_THREONINE-PROTEIN KINASE NEK2"/>
    <property type="match status" value="1"/>
</dbReference>
<evidence type="ECO:0000256" key="7">
    <source>
        <dbReference type="PROSITE-ProRule" id="PRU00339"/>
    </source>
</evidence>
<evidence type="ECO:0000313" key="10">
    <source>
        <dbReference type="EMBL" id="MBB4931067.1"/>
    </source>
</evidence>
<dbReference type="InterPro" id="IPR017441">
    <property type="entry name" value="Protein_kinase_ATP_BS"/>
</dbReference>
<dbReference type="SUPFAM" id="SSF56112">
    <property type="entry name" value="Protein kinase-like (PK-like)"/>
    <property type="match status" value="1"/>
</dbReference>
<evidence type="ECO:0000256" key="3">
    <source>
        <dbReference type="ARBA" id="ARBA00022679"/>
    </source>
</evidence>
<dbReference type="SUPFAM" id="SSF81901">
    <property type="entry name" value="HCP-like"/>
    <property type="match status" value="1"/>
</dbReference>
<keyword evidence="11" id="KW-1185">Reference proteome</keyword>
<evidence type="ECO:0000256" key="2">
    <source>
        <dbReference type="ARBA" id="ARBA00012513"/>
    </source>
</evidence>
<dbReference type="EC" id="2.7.11.1" evidence="2"/>
<proteinExistence type="inferred from homology"/>
<dbReference type="SMART" id="SM00028">
    <property type="entry name" value="TPR"/>
    <property type="match status" value="4"/>
</dbReference>
<dbReference type="InterPro" id="IPR050660">
    <property type="entry name" value="NEK_Ser/Thr_kinase"/>
</dbReference>
<dbReference type="PANTHER" id="PTHR43671">
    <property type="entry name" value="SERINE/THREONINE-PROTEIN KINASE NEK"/>
    <property type="match status" value="1"/>
</dbReference>
<evidence type="ECO:0000256" key="8">
    <source>
        <dbReference type="PROSITE-ProRule" id="PRU10141"/>
    </source>
</evidence>
<protein>
    <recommendedName>
        <fullName evidence="2">non-specific serine/threonine protein kinase</fullName>
        <ecNumber evidence="2">2.7.11.1</ecNumber>
    </recommendedName>
</protein>
<dbReference type="CDD" id="cd14014">
    <property type="entry name" value="STKc_PknB_like"/>
    <property type="match status" value="1"/>
</dbReference>
<feature type="domain" description="Protein kinase" evidence="9">
    <location>
        <begin position="8"/>
        <end position="256"/>
    </location>
</feature>
<dbReference type="Proteomes" id="UP000523007">
    <property type="component" value="Unassembled WGS sequence"/>
</dbReference>
<name>A0A7W7RFJ4_9ACTN</name>
<organism evidence="10 11">
    <name type="scientific">Lipingzhangella halophila</name>
    <dbReference type="NCBI Taxonomy" id="1783352"/>
    <lineage>
        <taxon>Bacteria</taxon>
        <taxon>Bacillati</taxon>
        <taxon>Actinomycetota</taxon>
        <taxon>Actinomycetes</taxon>
        <taxon>Streptosporangiales</taxon>
        <taxon>Nocardiopsidaceae</taxon>
        <taxon>Lipingzhangella</taxon>
    </lineage>
</organism>
<dbReference type="Pfam" id="PF13432">
    <property type="entry name" value="TPR_16"/>
    <property type="match status" value="2"/>
</dbReference>
<evidence type="ECO:0000259" key="9">
    <source>
        <dbReference type="PROSITE" id="PS50011"/>
    </source>
</evidence>
<evidence type="ECO:0000256" key="4">
    <source>
        <dbReference type="ARBA" id="ARBA00022741"/>
    </source>
</evidence>
<dbReference type="GO" id="GO:0005524">
    <property type="term" value="F:ATP binding"/>
    <property type="evidence" value="ECO:0007669"/>
    <property type="project" value="UniProtKB-UniRule"/>
</dbReference>
<dbReference type="PROSITE" id="PS50011">
    <property type="entry name" value="PROTEIN_KINASE_DOM"/>
    <property type="match status" value="1"/>
</dbReference>
<reference evidence="10 11" key="1">
    <citation type="submission" date="2020-08" db="EMBL/GenBank/DDBJ databases">
        <title>Sequencing the genomes of 1000 actinobacteria strains.</title>
        <authorList>
            <person name="Klenk H.-P."/>
        </authorList>
    </citation>
    <scope>NUCLEOTIDE SEQUENCE [LARGE SCALE GENOMIC DNA]</scope>
    <source>
        <strain evidence="10 11">DSM 102030</strain>
    </source>
</reference>
<dbReference type="AlphaFoldDB" id="A0A7W7RFJ4"/>
<accession>A0A7W7RFJ4</accession>
<gene>
    <name evidence="10" type="ORF">F4561_001887</name>
</gene>
<dbReference type="Gene3D" id="1.10.510.10">
    <property type="entry name" value="Transferase(Phosphotransferase) domain 1"/>
    <property type="match status" value="1"/>
</dbReference>
<keyword evidence="3" id="KW-0808">Transferase</keyword>
<keyword evidence="6 8" id="KW-0067">ATP-binding</keyword>
<keyword evidence="5" id="KW-0418">Kinase</keyword>
<dbReference type="InterPro" id="IPR011009">
    <property type="entry name" value="Kinase-like_dom_sf"/>
</dbReference>
<dbReference type="SMART" id="SM00671">
    <property type="entry name" value="SEL1"/>
    <property type="match status" value="6"/>
</dbReference>
<evidence type="ECO:0000256" key="6">
    <source>
        <dbReference type="ARBA" id="ARBA00022840"/>
    </source>
</evidence>
<comment type="caution">
    <text evidence="10">The sequence shown here is derived from an EMBL/GenBank/DDBJ whole genome shotgun (WGS) entry which is preliminary data.</text>
</comment>
<dbReference type="PROSITE" id="PS50005">
    <property type="entry name" value="TPR"/>
    <property type="match status" value="1"/>
</dbReference>
<feature type="repeat" description="TPR" evidence="7">
    <location>
        <begin position="452"/>
        <end position="485"/>
    </location>
</feature>
<feature type="binding site" evidence="8">
    <location>
        <position position="36"/>
    </location>
    <ligand>
        <name>ATP</name>
        <dbReference type="ChEBI" id="CHEBI:30616"/>
    </ligand>
</feature>
<dbReference type="Gene3D" id="3.30.200.20">
    <property type="entry name" value="Phosphorylase Kinase, domain 1"/>
    <property type="match status" value="1"/>
</dbReference>
<evidence type="ECO:0000313" key="11">
    <source>
        <dbReference type="Proteomes" id="UP000523007"/>
    </source>
</evidence>
<dbReference type="PROSITE" id="PS00107">
    <property type="entry name" value="PROTEIN_KINASE_ATP"/>
    <property type="match status" value="1"/>
</dbReference>
<dbReference type="InterPro" id="IPR019734">
    <property type="entry name" value="TPR_rpt"/>
</dbReference>
<dbReference type="InterPro" id="IPR006597">
    <property type="entry name" value="Sel1-like"/>
</dbReference>
<evidence type="ECO:0000256" key="5">
    <source>
        <dbReference type="ARBA" id="ARBA00022777"/>
    </source>
</evidence>
<evidence type="ECO:0000256" key="1">
    <source>
        <dbReference type="ARBA" id="ARBA00010886"/>
    </source>
</evidence>
<dbReference type="Pfam" id="PF13424">
    <property type="entry name" value="TPR_12"/>
    <property type="match status" value="1"/>
</dbReference>
<dbReference type="InterPro" id="IPR008271">
    <property type="entry name" value="Ser/Thr_kinase_AS"/>
</dbReference>
<dbReference type="EMBL" id="JACHJT010000001">
    <property type="protein sequence ID" value="MBB4931067.1"/>
    <property type="molecule type" value="Genomic_DNA"/>
</dbReference>